<dbReference type="EMBL" id="UYIV01000001">
    <property type="protein sequence ID" value="VDH02856.1"/>
    <property type="molecule type" value="Genomic_DNA"/>
</dbReference>
<dbReference type="Gene3D" id="2.60.40.10">
    <property type="entry name" value="Immunoglobulins"/>
    <property type="match status" value="1"/>
</dbReference>
<feature type="chain" id="PRO_5030939077" description="Por secretion system C-terminal sorting domain" evidence="1">
    <location>
        <begin position="19"/>
        <end position="504"/>
    </location>
</feature>
<name>A0A7Z8YLR8_9FLAO</name>
<reference evidence="2 3" key="1">
    <citation type="submission" date="2018-11" db="EMBL/GenBank/DDBJ databases">
        <authorList>
            <consortium name="Pathogen Informatics"/>
        </authorList>
    </citation>
    <scope>NUCLEOTIDE SEQUENCE [LARGE SCALE GENOMIC DNA]</scope>
    <source>
        <strain evidence="2 3">NCTC12929</strain>
    </source>
</reference>
<feature type="signal peptide" evidence="1">
    <location>
        <begin position="1"/>
        <end position="18"/>
    </location>
</feature>
<sequence>MKRILLSGLLLGSVCASAQILVNESFENSALPSGFSSFANAAHSTTRNPLYGTRAGTPCDGAKTAYLNLYGPSFASGWYFVYSSQLSNGQDLNYSFDYLAKKFGSSSTVNGTLSVEYSSDGGTTWTVSTPDITLTDDIACTTVTGTIPAADIPVGADFKIRIISKKIGSADYYMGIDSFSLQQVVTSPPSCTNITYPTNGQVVNTVTPMIFYDSSVGAMGYKISIGTTPGGTDIIDNVNNGSSLNYYVPSSANLQYGTEYYVTVVPTNTIGDATGCTSVQFNTGTQLSFNDECATAINVSSFPYINVQANANQSTNNGGFINICSDGINDGLWYKFVGDGSSHTINITNVQSDFDVEVQVYSGSCGAFTCVARKDLGYAGADETVTFQTTAGTEYFVNVGNYDNDVDNPEGDFTIHITREQLSTSEVNTKVKGITIAPNPFVDVVRFDGVDVKSVVATDVTGRKVAELPVEGNVANLGGLTPGMYVLVLKHKDGSTSSVKAIKK</sequence>
<dbReference type="Gene3D" id="2.60.120.380">
    <property type="match status" value="1"/>
</dbReference>
<dbReference type="Gene3D" id="2.60.120.260">
    <property type="entry name" value="Galactose-binding domain-like"/>
    <property type="match status" value="1"/>
</dbReference>
<evidence type="ECO:0008006" key="4">
    <source>
        <dbReference type="Google" id="ProtNLM"/>
    </source>
</evidence>
<evidence type="ECO:0000313" key="2">
    <source>
        <dbReference type="EMBL" id="VDH02856.1"/>
    </source>
</evidence>
<dbReference type="InterPro" id="IPR013783">
    <property type="entry name" value="Ig-like_fold"/>
</dbReference>
<organism evidence="2 3">
    <name type="scientific">Bergeyella zoohelcum</name>
    <dbReference type="NCBI Taxonomy" id="1015"/>
    <lineage>
        <taxon>Bacteria</taxon>
        <taxon>Pseudomonadati</taxon>
        <taxon>Bacteroidota</taxon>
        <taxon>Flavobacteriia</taxon>
        <taxon>Flavobacteriales</taxon>
        <taxon>Weeksellaceae</taxon>
        <taxon>Bergeyella</taxon>
    </lineage>
</organism>
<keyword evidence="1" id="KW-0732">Signal</keyword>
<protein>
    <recommendedName>
        <fullName evidence="4">Por secretion system C-terminal sorting domain</fullName>
    </recommendedName>
</protein>
<gene>
    <name evidence="2" type="ORF">NCTC12929_00286</name>
</gene>
<accession>A0A7Z8YLR8</accession>
<dbReference type="AlphaFoldDB" id="A0A7Z8YLR8"/>
<evidence type="ECO:0000256" key="1">
    <source>
        <dbReference type="SAM" id="SignalP"/>
    </source>
</evidence>
<comment type="caution">
    <text evidence="2">The sequence shown here is derived from an EMBL/GenBank/DDBJ whole genome shotgun (WGS) entry which is preliminary data.</text>
</comment>
<dbReference type="Proteomes" id="UP000270205">
    <property type="component" value="Unassembled WGS sequence"/>
</dbReference>
<dbReference type="RefSeq" id="WP_125150526.1">
    <property type="nucleotide sequence ID" value="NZ_UYIV01000001.1"/>
</dbReference>
<proteinExistence type="predicted"/>
<evidence type="ECO:0000313" key="3">
    <source>
        <dbReference type="Proteomes" id="UP000270205"/>
    </source>
</evidence>